<dbReference type="InterPro" id="IPR050300">
    <property type="entry name" value="GDXG_lipolytic_enzyme"/>
</dbReference>
<sequence>MTLHPEAKAVIAATEAAGGLLPAGLSAAEVRAGFAANWTMPENLDPVGRVYERTIPGPAGELAARVYEPTGEGPFPGVLWLHGGGFVVGSAVENEQACRTLCNEAEAIVVSVEYRLAPEHPFPAAADDAYAALTWITEHGAELGIDTERIAVAGESAGANLAAVACLMTKDRGGRLPRLQIMACPVIAPPTDERPSYVDFAVGHFLTRADMEWFFEQYPGDKADLDSPYFNPLNATDLSGLPPALVMTAEYDPLRDEGEEFAHRLMDAGVPTELIRYHGQIHGFFALLVDQLSISAVAHQRAIDALRRVFTEGLDLDRA</sequence>
<reference evidence="4 5" key="1">
    <citation type="submission" date="2018-02" db="EMBL/GenBank/DDBJ databases">
        <title>Genomic Encyclopedia of Archaeal and Bacterial Type Strains, Phase II (KMG-II): from individual species to whole genera.</title>
        <authorList>
            <person name="Goeker M."/>
        </authorList>
    </citation>
    <scope>NUCLEOTIDE SEQUENCE [LARGE SCALE GENOMIC DNA]</scope>
    <source>
        <strain evidence="4 5">YU 961-1</strain>
    </source>
</reference>
<protein>
    <submittedName>
        <fullName evidence="4">Acetyl esterase</fullName>
    </submittedName>
</protein>
<comment type="similarity">
    <text evidence="1">Belongs to the 'GDXG' lipolytic enzyme family.</text>
</comment>
<gene>
    <name evidence="4" type="ORF">CLV40_110148</name>
</gene>
<evidence type="ECO:0000256" key="1">
    <source>
        <dbReference type="ARBA" id="ARBA00010515"/>
    </source>
</evidence>
<dbReference type="InterPro" id="IPR029058">
    <property type="entry name" value="AB_hydrolase_fold"/>
</dbReference>
<dbReference type="PANTHER" id="PTHR48081:SF8">
    <property type="entry name" value="ALPHA_BETA HYDROLASE FOLD-3 DOMAIN-CONTAINING PROTEIN-RELATED"/>
    <property type="match status" value="1"/>
</dbReference>
<dbReference type="GO" id="GO:0016787">
    <property type="term" value="F:hydrolase activity"/>
    <property type="evidence" value="ECO:0007669"/>
    <property type="project" value="UniProtKB-KW"/>
</dbReference>
<dbReference type="PANTHER" id="PTHR48081">
    <property type="entry name" value="AB HYDROLASE SUPERFAMILY PROTEIN C4A8.06C"/>
    <property type="match status" value="1"/>
</dbReference>
<evidence type="ECO:0000256" key="2">
    <source>
        <dbReference type="ARBA" id="ARBA00022801"/>
    </source>
</evidence>
<evidence type="ECO:0000313" key="4">
    <source>
        <dbReference type="EMBL" id="PPK66444.1"/>
    </source>
</evidence>
<dbReference type="FunFam" id="3.40.50.1820:FF:000089">
    <property type="entry name" value="Alpha/beta hydrolase"/>
    <property type="match status" value="1"/>
</dbReference>
<dbReference type="Gene3D" id="3.40.50.1820">
    <property type="entry name" value="alpha/beta hydrolase"/>
    <property type="match status" value="1"/>
</dbReference>
<organism evidence="4 5">
    <name type="scientific">Actinokineospora auranticolor</name>
    <dbReference type="NCBI Taxonomy" id="155976"/>
    <lineage>
        <taxon>Bacteria</taxon>
        <taxon>Bacillati</taxon>
        <taxon>Actinomycetota</taxon>
        <taxon>Actinomycetes</taxon>
        <taxon>Pseudonocardiales</taxon>
        <taxon>Pseudonocardiaceae</taxon>
        <taxon>Actinokineospora</taxon>
    </lineage>
</organism>
<dbReference type="RefSeq" id="WP_104480417.1">
    <property type="nucleotide sequence ID" value="NZ_CP154825.1"/>
</dbReference>
<dbReference type="InterPro" id="IPR013094">
    <property type="entry name" value="AB_hydrolase_3"/>
</dbReference>
<accession>A0A2S6GMI1</accession>
<dbReference type="OrthoDB" id="3206739at2"/>
<evidence type="ECO:0000259" key="3">
    <source>
        <dbReference type="Pfam" id="PF07859"/>
    </source>
</evidence>
<keyword evidence="2" id="KW-0378">Hydrolase</keyword>
<name>A0A2S6GMI1_9PSEU</name>
<dbReference type="Pfam" id="PF07859">
    <property type="entry name" value="Abhydrolase_3"/>
    <property type="match status" value="1"/>
</dbReference>
<dbReference type="AlphaFoldDB" id="A0A2S6GMI1"/>
<comment type="caution">
    <text evidence="4">The sequence shown here is derived from an EMBL/GenBank/DDBJ whole genome shotgun (WGS) entry which is preliminary data.</text>
</comment>
<proteinExistence type="inferred from homology"/>
<keyword evidence="5" id="KW-1185">Reference proteome</keyword>
<evidence type="ECO:0000313" key="5">
    <source>
        <dbReference type="Proteomes" id="UP000239203"/>
    </source>
</evidence>
<dbReference type="EMBL" id="PTIX01000010">
    <property type="protein sequence ID" value="PPK66444.1"/>
    <property type="molecule type" value="Genomic_DNA"/>
</dbReference>
<feature type="domain" description="Alpha/beta hydrolase fold-3" evidence="3">
    <location>
        <begin position="78"/>
        <end position="285"/>
    </location>
</feature>
<dbReference type="SUPFAM" id="SSF53474">
    <property type="entry name" value="alpha/beta-Hydrolases"/>
    <property type="match status" value="1"/>
</dbReference>
<dbReference type="Proteomes" id="UP000239203">
    <property type="component" value="Unassembled WGS sequence"/>
</dbReference>